<evidence type="ECO:0000256" key="6">
    <source>
        <dbReference type="ARBA" id="ARBA00022676"/>
    </source>
</evidence>
<dbReference type="InterPro" id="IPR012338">
    <property type="entry name" value="Beta-lactam/transpept-like"/>
</dbReference>
<dbReference type="InterPro" id="IPR050396">
    <property type="entry name" value="Glycosyltr_51/Transpeptidase"/>
</dbReference>
<proteinExistence type="inferred from homology"/>
<dbReference type="InterPro" id="IPR001264">
    <property type="entry name" value="Glyco_trans_51"/>
</dbReference>
<keyword evidence="8" id="KW-0378">Hydrolase</keyword>
<dbReference type="EC" id="2.4.99.28" evidence="10"/>
<dbReference type="InterPro" id="IPR001460">
    <property type="entry name" value="PCN-bd_Tpept"/>
</dbReference>
<keyword evidence="7" id="KW-0808">Transferase</keyword>
<accession>A0A1U7DF74</accession>
<evidence type="ECO:0000256" key="10">
    <source>
        <dbReference type="ARBA" id="ARBA00044770"/>
    </source>
</evidence>
<dbReference type="UniPathway" id="UPA00219"/>
<sequence>MIFGLVKLLLRVGLGLSLALGIYLGLIWYQVTRLDDAGLRAALSRPLMLVQVTPQGLGLAECNCNRTLRDDEIPLMVRDALVATEDRRFFDHGGVDPIALVRAAATGFAEGGSTLTQQLAKSALTGDYDLIQRKIHEAMFAWRIESLYSKDDILRLYLSRVRFGSIRGVPVFGLRDAAEVYFGVEPADLSLAQSALLVGMLKATTTYQPIEHPQAAAGRALTVVNLMRRAGHIPASLRVDIAAALPDGPRKRPARDRFIEDHLLAEFRELGFDSKPGWYRIVTSLDPIAQYQARLVVEGEMSERRASGARRAALVTLDREGRIVALYGGRDYGRSTFNIATQGERQAASTAKLATYLAALEARWQVDYAVQDSRDALTGPFEPRNADDRYLGSIRMDQCLAQSRNVCTMFLAQDVGMRRISEMAARLGMVAKGTPGSSVVLGAAETTLLRNTAAYSSLTAGGRVPHPRAIRAVLGAFGRVHFGAPPERSRAVASPTSIDAMRRMLRMAVTEGTGRNADFVGGRAFGKTGTSQENRDAWFIGFTADDLTTGVWIGPAEGKTMRGISGGDLPARIFSRYNRNLVERFRDYSEGAPSLSR</sequence>
<dbReference type="Pfam" id="PF00912">
    <property type="entry name" value="Transgly"/>
    <property type="match status" value="1"/>
</dbReference>
<dbReference type="Proteomes" id="UP000187266">
    <property type="component" value="Chromosome"/>
</dbReference>
<dbReference type="PANTHER" id="PTHR32282">
    <property type="entry name" value="BINDING PROTEIN TRANSPEPTIDASE, PUTATIVE-RELATED"/>
    <property type="match status" value="1"/>
</dbReference>
<evidence type="ECO:0000313" key="15">
    <source>
        <dbReference type="Proteomes" id="UP000187266"/>
    </source>
</evidence>
<evidence type="ECO:0000256" key="7">
    <source>
        <dbReference type="ARBA" id="ARBA00022679"/>
    </source>
</evidence>
<evidence type="ECO:0000256" key="11">
    <source>
        <dbReference type="ARBA" id="ARBA00049902"/>
    </source>
</evidence>
<evidence type="ECO:0000256" key="2">
    <source>
        <dbReference type="ARBA" id="ARBA00007090"/>
    </source>
</evidence>
<keyword evidence="15" id="KW-1185">Reference proteome</keyword>
<dbReference type="Gene3D" id="1.10.3810.10">
    <property type="entry name" value="Biosynthetic peptidoglycan transglycosylase-like"/>
    <property type="match status" value="1"/>
</dbReference>
<evidence type="ECO:0000256" key="5">
    <source>
        <dbReference type="ARBA" id="ARBA00022670"/>
    </source>
</evidence>
<dbReference type="InterPro" id="IPR036950">
    <property type="entry name" value="PBP_transglycosylase"/>
</dbReference>
<evidence type="ECO:0000259" key="13">
    <source>
        <dbReference type="Pfam" id="PF00912"/>
    </source>
</evidence>
<keyword evidence="9" id="KW-0511">Multifunctional enzyme</keyword>
<comment type="similarity">
    <text evidence="2">In the C-terminal section; belongs to the transpeptidase family.</text>
</comment>
<dbReference type="PANTHER" id="PTHR32282:SF33">
    <property type="entry name" value="PEPTIDOGLYCAN GLYCOSYLTRANSFERASE"/>
    <property type="match status" value="1"/>
</dbReference>
<comment type="similarity">
    <text evidence="3">In the N-terminal section; belongs to the glycosyltransferase 51 family.</text>
</comment>
<dbReference type="RefSeq" id="WP_076978647.1">
    <property type="nucleotide sequence ID" value="NZ_CP019124.1"/>
</dbReference>
<evidence type="ECO:0000313" key="14">
    <source>
        <dbReference type="EMBL" id="APX88622.1"/>
    </source>
</evidence>
<dbReference type="STRING" id="1267768.BV394_01835"/>
<dbReference type="SUPFAM" id="SSF53955">
    <property type="entry name" value="Lysozyme-like"/>
    <property type="match status" value="1"/>
</dbReference>
<reference evidence="14 15" key="1">
    <citation type="submission" date="2017-01" db="EMBL/GenBank/DDBJ databases">
        <title>Genomic analysis of Xuhuaishuia manganoxidans DY6-4.</title>
        <authorList>
            <person name="Wang X."/>
        </authorList>
    </citation>
    <scope>NUCLEOTIDE SEQUENCE [LARGE SCALE GENOMIC DNA]</scope>
    <source>
        <strain evidence="14 15">DY6-4</strain>
    </source>
</reference>
<feature type="domain" description="Glycosyl transferase family 51" evidence="13">
    <location>
        <begin position="67"/>
        <end position="227"/>
    </location>
</feature>
<evidence type="ECO:0000256" key="3">
    <source>
        <dbReference type="ARBA" id="ARBA00007739"/>
    </source>
</evidence>
<evidence type="ECO:0000256" key="8">
    <source>
        <dbReference type="ARBA" id="ARBA00022801"/>
    </source>
</evidence>
<feature type="domain" description="Penicillin-binding protein transpeptidase" evidence="12">
    <location>
        <begin position="314"/>
        <end position="546"/>
    </location>
</feature>
<dbReference type="GO" id="GO:0008955">
    <property type="term" value="F:peptidoglycan glycosyltransferase activity"/>
    <property type="evidence" value="ECO:0007669"/>
    <property type="project" value="UniProtKB-EC"/>
</dbReference>
<dbReference type="GO" id="GO:0030288">
    <property type="term" value="C:outer membrane-bounded periplasmic space"/>
    <property type="evidence" value="ECO:0007669"/>
    <property type="project" value="TreeGrafter"/>
</dbReference>
<name>A0A1U7DF74_9RHOB</name>
<dbReference type="GO" id="GO:0009252">
    <property type="term" value="P:peptidoglycan biosynthetic process"/>
    <property type="evidence" value="ECO:0007669"/>
    <property type="project" value="UniProtKB-UniPathway"/>
</dbReference>
<dbReference type="AlphaFoldDB" id="A0A1U7DF74"/>
<dbReference type="Pfam" id="PF00905">
    <property type="entry name" value="Transpeptidase"/>
    <property type="match status" value="1"/>
</dbReference>
<keyword evidence="5" id="KW-0645">Protease</keyword>
<protein>
    <recommendedName>
        <fullName evidence="10">peptidoglycan glycosyltransferase</fullName>
        <ecNumber evidence="10">2.4.99.28</ecNumber>
    </recommendedName>
</protein>
<evidence type="ECO:0000256" key="9">
    <source>
        <dbReference type="ARBA" id="ARBA00023268"/>
    </source>
</evidence>
<accession>A0A2M9DGH1</accession>
<dbReference type="OrthoDB" id="9766909at2"/>
<evidence type="ECO:0000256" key="1">
    <source>
        <dbReference type="ARBA" id="ARBA00004752"/>
    </source>
</evidence>
<dbReference type="SUPFAM" id="SSF56601">
    <property type="entry name" value="beta-lactamase/transpeptidase-like"/>
    <property type="match status" value="1"/>
</dbReference>
<keyword evidence="4" id="KW-0121">Carboxypeptidase</keyword>
<evidence type="ECO:0000256" key="4">
    <source>
        <dbReference type="ARBA" id="ARBA00022645"/>
    </source>
</evidence>
<keyword evidence="6" id="KW-0328">Glycosyltransferase</keyword>
<dbReference type="GO" id="GO:0004180">
    <property type="term" value="F:carboxypeptidase activity"/>
    <property type="evidence" value="ECO:0007669"/>
    <property type="project" value="UniProtKB-KW"/>
</dbReference>
<comment type="pathway">
    <text evidence="1">Cell wall biogenesis; peptidoglycan biosynthesis.</text>
</comment>
<dbReference type="EMBL" id="CP019124">
    <property type="protein sequence ID" value="APX88622.1"/>
    <property type="molecule type" value="Genomic_DNA"/>
</dbReference>
<comment type="catalytic activity">
    <reaction evidence="11">
        <text>[GlcNAc-(1-&gt;4)-Mur2Ac(oyl-L-Ala-gamma-D-Glu-L-Lys-D-Ala-D-Ala)](n)-di-trans,octa-cis-undecaprenyl diphosphate + beta-D-GlcNAc-(1-&gt;4)-Mur2Ac(oyl-L-Ala-gamma-D-Glu-L-Lys-D-Ala-D-Ala)-di-trans,octa-cis-undecaprenyl diphosphate = [GlcNAc-(1-&gt;4)-Mur2Ac(oyl-L-Ala-gamma-D-Glu-L-Lys-D-Ala-D-Ala)](n+1)-di-trans,octa-cis-undecaprenyl diphosphate + di-trans,octa-cis-undecaprenyl diphosphate + H(+)</text>
        <dbReference type="Rhea" id="RHEA:23708"/>
        <dbReference type="Rhea" id="RHEA-COMP:9602"/>
        <dbReference type="Rhea" id="RHEA-COMP:9603"/>
        <dbReference type="ChEBI" id="CHEBI:15378"/>
        <dbReference type="ChEBI" id="CHEBI:58405"/>
        <dbReference type="ChEBI" id="CHEBI:60033"/>
        <dbReference type="ChEBI" id="CHEBI:78435"/>
        <dbReference type="EC" id="2.4.99.28"/>
    </reaction>
</comment>
<dbReference type="Gene3D" id="3.40.710.10">
    <property type="entry name" value="DD-peptidase/beta-lactamase superfamily"/>
    <property type="match status" value="1"/>
</dbReference>
<evidence type="ECO:0000259" key="12">
    <source>
        <dbReference type="Pfam" id="PF00905"/>
    </source>
</evidence>
<dbReference type="GO" id="GO:0008658">
    <property type="term" value="F:penicillin binding"/>
    <property type="evidence" value="ECO:0007669"/>
    <property type="project" value="InterPro"/>
</dbReference>
<gene>
    <name evidence="14" type="ORF">BV394_01835</name>
</gene>
<organism evidence="14 15">
    <name type="scientific">Brevirhabdus pacifica</name>
    <dbReference type="NCBI Taxonomy" id="1267768"/>
    <lineage>
        <taxon>Bacteria</taxon>
        <taxon>Pseudomonadati</taxon>
        <taxon>Pseudomonadota</taxon>
        <taxon>Alphaproteobacteria</taxon>
        <taxon>Rhodobacterales</taxon>
        <taxon>Paracoccaceae</taxon>
        <taxon>Brevirhabdus</taxon>
    </lineage>
</organism>
<dbReference type="InterPro" id="IPR023346">
    <property type="entry name" value="Lysozyme-like_dom_sf"/>
</dbReference>
<dbReference type="GO" id="GO:0006508">
    <property type="term" value="P:proteolysis"/>
    <property type="evidence" value="ECO:0007669"/>
    <property type="project" value="UniProtKB-KW"/>
</dbReference>